<comment type="function">
    <text evidence="10">May be a proton symporter involved in the uptake of osmolytes such as proline and glycine betaine.</text>
</comment>
<dbReference type="InterPro" id="IPR036259">
    <property type="entry name" value="MFS_trans_sf"/>
</dbReference>
<dbReference type="Proteomes" id="UP000317422">
    <property type="component" value="Unassembled WGS sequence"/>
</dbReference>
<protein>
    <recommendedName>
        <fullName evidence="11">Putative proline/betaine transporter</fullName>
    </recommendedName>
</protein>
<dbReference type="InterPro" id="IPR004736">
    <property type="entry name" value="MHS_symport"/>
</dbReference>
<dbReference type="InterPro" id="IPR011701">
    <property type="entry name" value="MFS"/>
</dbReference>
<accession>A0A543NLR3</accession>
<dbReference type="NCBIfam" id="TIGR00883">
    <property type="entry name" value="2A0106"/>
    <property type="match status" value="1"/>
</dbReference>
<keyword evidence="3" id="KW-0813">Transport</keyword>
<evidence type="ECO:0000256" key="7">
    <source>
        <dbReference type="ARBA" id="ARBA00022847"/>
    </source>
</evidence>
<dbReference type="GO" id="GO:0005886">
    <property type="term" value="C:plasma membrane"/>
    <property type="evidence" value="ECO:0007669"/>
    <property type="project" value="UniProtKB-SubCell"/>
</dbReference>
<dbReference type="Pfam" id="PF00083">
    <property type="entry name" value="Sugar_tr"/>
    <property type="match status" value="1"/>
</dbReference>
<comment type="subcellular location">
    <subcellularLocation>
        <location evidence="1">Cell inner membrane</location>
        <topology evidence="1">Multi-pass membrane protein</topology>
    </subcellularLocation>
</comment>
<proteinExistence type="inferred from homology"/>
<dbReference type="PANTHER" id="PTHR43045:SF2">
    <property type="entry name" value="INNER MEMBRANE METABOLITE TRANSPORT PROTEIN YHJE"/>
    <property type="match status" value="1"/>
</dbReference>
<evidence type="ECO:0000256" key="11">
    <source>
        <dbReference type="ARBA" id="ARBA00039918"/>
    </source>
</evidence>
<organism evidence="14 15">
    <name type="scientific">Haloactinospora alba</name>
    <dbReference type="NCBI Taxonomy" id="405555"/>
    <lineage>
        <taxon>Bacteria</taxon>
        <taxon>Bacillati</taxon>
        <taxon>Actinomycetota</taxon>
        <taxon>Actinomycetes</taxon>
        <taxon>Streptosporangiales</taxon>
        <taxon>Nocardiopsidaceae</taxon>
        <taxon>Haloactinospora</taxon>
    </lineage>
</organism>
<feature type="transmembrane region" description="Helical" evidence="12">
    <location>
        <begin position="341"/>
        <end position="359"/>
    </location>
</feature>
<dbReference type="GO" id="GO:0015293">
    <property type="term" value="F:symporter activity"/>
    <property type="evidence" value="ECO:0007669"/>
    <property type="project" value="UniProtKB-KW"/>
</dbReference>
<dbReference type="Pfam" id="PF07690">
    <property type="entry name" value="MFS_1"/>
    <property type="match status" value="1"/>
</dbReference>
<feature type="domain" description="Major facilitator superfamily (MFS) profile" evidence="13">
    <location>
        <begin position="21"/>
        <end position="434"/>
    </location>
</feature>
<feature type="transmembrane region" description="Helical" evidence="12">
    <location>
        <begin position="248"/>
        <end position="266"/>
    </location>
</feature>
<dbReference type="InterPro" id="IPR020846">
    <property type="entry name" value="MFS_dom"/>
</dbReference>
<feature type="transmembrane region" description="Helical" evidence="12">
    <location>
        <begin position="95"/>
        <end position="115"/>
    </location>
</feature>
<keyword evidence="5" id="KW-0997">Cell inner membrane</keyword>
<evidence type="ECO:0000256" key="8">
    <source>
        <dbReference type="ARBA" id="ARBA00022989"/>
    </source>
</evidence>
<dbReference type="RefSeq" id="WP_211351826.1">
    <property type="nucleotide sequence ID" value="NZ_VFQC01000001.1"/>
</dbReference>
<dbReference type="Gene3D" id="1.20.1250.20">
    <property type="entry name" value="MFS general substrate transporter like domains"/>
    <property type="match status" value="1"/>
</dbReference>
<dbReference type="CDD" id="cd17369">
    <property type="entry name" value="MFS_ShiA_like"/>
    <property type="match status" value="1"/>
</dbReference>
<comment type="similarity">
    <text evidence="2">Belongs to the major facilitator superfamily. Metabolite:H+ Symporter (MHS) family (TC 2.A.1.6) family.</text>
</comment>
<evidence type="ECO:0000256" key="4">
    <source>
        <dbReference type="ARBA" id="ARBA00022475"/>
    </source>
</evidence>
<dbReference type="PANTHER" id="PTHR43045">
    <property type="entry name" value="SHIKIMATE TRANSPORTER"/>
    <property type="match status" value="1"/>
</dbReference>
<dbReference type="AlphaFoldDB" id="A0A543NLR3"/>
<gene>
    <name evidence="14" type="ORF">FHX37_2761</name>
</gene>
<feature type="transmembrane region" description="Helical" evidence="12">
    <location>
        <begin position="380"/>
        <end position="400"/>
    </location>
</feature>
<evidence type="ECO:0000259" key="13">
    <source>
        <dbReference type="PROSITE" id="PS50850"/>
    </source>
</evidence>
<feature type="transmembrane region" description="Helical" evidence="12">
    <location>
        <begin position="60"/>
        <end position="83"/>
    </location>
</feature>
<feature type="transmembrane region" description="Helical" evidence="12">
    <location>
        <begin position="121"/>
        <end position="147"/>
    </location>
</feature>
<evidence type="ECO:0000256" key="2">
    <source>
        <dbReference type="ARBA" id="ARBA00008240"/>
    </source>
</evidence>
<evidence type="ECO:0000313" key="15">
    <source>
        <dbReference type="Proteomes" id="UP000317422"/>
    </source>
</evidence>
<feature type="transmembrane region" description="Helical" evidence="12">
    <location>
        <begin position="286"/>
        <end position="308"/>
    </location>
</feature>
<evidence type="ECO:0000256" key="12">
    <source>
        <dbReference type="SAM" id="Phobius"/>
    </source>
</evidence>
<feature type="transmembrane region" description="Helical" evidence="12">
    <location>
        <begin position="194"/>
        <end position="213"/>
    </location>
</feature>
<name>A0A543NLR3_9ACTN</name>
<keyword evidence="8 12" id="KW-1133">Transmembrane helix</keyword>
<dbReference type="SUPFAM" id="SSF103473">
    <property type="entry name" value="MFS general substrate transporter"/>
    <property type="match status" value="1"/>
</dbReference>
<feature type="transmembrane region" description="Helical" evidence="12">
    <location>
        <begin position="159"/>
        <end position="182"/>
    </location>
</feature>
<dbReference type="InterPro" id="IPR005829">
    <property type="entry name" value="Sugar_transporter_CS"/>
</dbReference>
<evidence type="ECO:0000313" key="14">
    <source>
        <dbReference type="EMBL" id="TQN32778.1"/>
    </source>
</evidence>
<keyword evidence="4" id="KW-1003">Cell membrane</keyword>
<dbReference type="EMBL" id="VFQC01000001">
    <property type="protein sequence ID" value="TQN32778.1"/>
    <property type="molecule type" value="Genomic_DNA"/>
</dbReference>
<evidence type="ECO:0000256" key="1">
    <source>
        <dbReference type="ARBA" id="ARBA00004429"/>
    </source>
</evidence>
<feature type="transmembrane region" description="Helical" evidence="12">
    <location>
        <begin position="315"/>
        <end position="335"/>
    </location>
</feature>
<dbReference type="FunFam" id="1.20.1250.20:FF:000001">
    <property type="entry name" value="Dicarboxylate MFS transporter"/>
    <property type="match status" value="1"/>
</dbReference>
<feature type="transmembrane region" description="Helical" evidence="12">
    <location>
        <begin position="406"/>
        <end position="427"/>
    </location>
</feature>
<evidence type="ECO:0000256" key="5">
    <source>
        <dbReference type="ARBA" id="ARBA00022519"/>
    </source>
</evidence>
<comment type="caution">
    <text evidence="14">The sequence shown here is derived from an EMBL/GenBank/DDBJ whole genome shotgun (WGS) entry which is preliminary data.</text>
</comment>
<evidence type="ECO:0000256" key="9">
    <source>
        <dbReference type="ARBA" id="ARBA00023136"/>
    </source>
</evidence>
<dbReference type="PROSITE" id="PS00216">
    <property type="entry name" value="SUGAR_TRANSPORT_1"/>
    <property type="match status" value="1"/>
</dbReference>
<dbReference type="PROSITE" id="PS50850">
    <property type="entry name" value="MFS"/>
    <property type="match status" value="1"/>
</dbReference>
<keyword evidence="6 12" id="KW-0812">Transmembrane</keyword>
<keyword evidence="15" id="KW-1185">Reference proteome</keyword>
<keyword evidence="7" id="KW-0769">Symport</keyword>
<evidence type="ECO:0000256" key="10">
    <source>
        <dbReference type="ARBA" id="ARBA00037295"/>
    </source>
</evidence>
<keyword evidence="9 12" id="KW-0472">Membrane</keyword>
<evidence type="ECO:0000256" key="6">
    <source>
        <dbReference type="ARBA" id="ARBA00022692"/>
    </source>
</evidence>
<dbReference type="InterPro" id="IPR005828">
    <property type="entry name" value="MFS_sugar_transport-like"/>
</dbReference>
<sequence length="442" mass="46504">MSVGTERRDAEPPPVNRRGKVAVASLVGTSIEFYDFYVYATAAVLVFPHLFFPAGDDTAATLQSLATFAIAFVARPVGSALFGHFGDRTGRKATLVASLLTMGISTVAIGVLPTYASADLIAPALLAVCRFGQGLGLGGEWGGAALLATENAPRRKRALYGTFPQLGAPIGFFCANSVYLALQTTMTDEAFMDWGWRVPFLLSAVLIMVGLWVRLSLHETPAFTTMLSSGQQEKAPAIRVFRTSPGGIVLGTLIMLATYVLFYLMTVFSMSYGTSADGLGYERTEFLVLLLIGVVFFALTIPVAGLAADRFGRRTTLLTVTAVIIAFGFVLGPLLGSGSPLLVLACLVIGLSLMGFTFGPMGAVLPELFPTNVRYSGSSIAYNLGGLLGASLAPYTATWLAAAFGLWAVGGYLIAAAAITLGALLVARETRDDSLNTAPTDT</sequence>
<reference evidence="14 15" key="1">
    <citation type="submission" date="2019-06" db="EMBL/GenBank/DDBJ databases">
        <title>Sequencing the genomes of 1000 actinobacteria strains.</title>
        <authorList>
            <person name="Klenk H.-P."/>
        </authorList>
    </citation>
    <scope>NUCLEOTIDE SEQUENCE [LARGE SCALE GENOMIC DNA]</scope>
    <source>
        <strain evidence="14 15">DSM 45015</strain>
    </source>
</reference>
<evidence type="ECO:0000256" key="3">
    <source>
        <dbReference type="ARBA" id="ARBA00022448"/>
    </source>
</evidence>